<name>A0ABQ1Q5G1_9BACI</name>
<accession>A0ABQ1Q5G1</accession>
<evidence type="ECO:0000313" key="1">
    <source>
        <dbReference type="EMBL" id="GGD12910.1"/>
    </source>
</evidence>
<gene>
    <name evidence="1" type="ORF">GCM10011389_20580</name>
</gene>
<dbReference type="RefSeq" id="WP_188653438.1">
    <property type="nucleotide sequence ID" value="NZ_BMIN01000008.1"/>
</dbReference>
<protein>
    <submittedName>
        <fullName evidence="1">Uncharacterized protein</fullName>
    </submittedName>
</protein>
<dbReference type="Proteomes" id="UP000642571">
    <property type="component" value="Unassembled WGS sequence"/>
</dbReference>
<sequence length="185" mass="21320">MKKPYKILLMLVLLFCLIAASIKINEAVTFHEHYVQISNGIIHYETDQIVQALRNSLDSGEVRTESIRDIVQSANKLNSKMSELGPYIDLRKINTFKEYEGKLDFIEDAFLIIQESDRLSDGSYTLDQDQESKEYFQRVLNDFEKLLATSNRYGEYDTLEAYYNEVTSMNTSAVFRLGNKFASAP</sequence>
<comment type="caution">
    <text evidence="1">The sequence shown here is derived from an EMBL/GenBank/DDBJ whole genome shotgun (WGS) entry which is preliminary data.</text>
</comment>
<reference evidence="2" key="1">
    <citation type="journal article" date="2019" name="Int. J. Syst. Evol. Microbiol.">
        <title>The Global Catalogue of Microorganisms (GCM) 10K type strain sequencing project: providing services to taxonomists for standard genome sequencing and annotation.</title>
        <authorList>
            <consortium name="The Broad Institute Genomics Platform"/>
            <consortium name="The Broad Institute Genome Sequencing Center for Infectious Disease"/>
            <person name="Wu L."/>
            <person name="Ma J."/>
        </authorList>
    </citation>
    <scope>NUCLEOTIDE SEQUENCE [LARGE SCALE GENOMIC DNA]</scope>
    <source>
        <strain evidence="2">CGMCC 1.15353</strain>
    </source>
</reference>
<proteinExistence type="predicted"/>
<dbReference type="EMBL" id="BMIN01000008">
    <property type="protein sequence ID" value="GGD12910.1"/>
    <property type="molecule type" value="Genomic_DNA"/>
</dbReference>
<evidence type="ECO:0000313" key="2">
    <source>
        <dbReference type="Proteomes" id="UP000642571"/>
    </source>
</evidence>
<keyword evidence="2" id="KW-1185">Reference proteome</keyword>
<organism evidence="1 2">
    <name type="scientific">Pontibacillus salipaludis</name>
    <dbReference type="NCBI Taxonomy" id="1697394"/>
    <lineage>
        <taxon>Bacteria</taxon>
        <taxon>Bacillati</taxon>
        <taxon>Bacillota</taxon>
        <taxon>Bacilli</taxon>
        <taxon>Bacillales</taxon>
        <taxon>Bacillaceae</taxon>
        <taxon>Pontibacillus</taxon>
    </lineage>
</organism>